<keyword evidence="3" id="KW-1185">Reference proteome</keyword>
<dbReference type="Pfam" id="PF16119">
    <property type="entry name" value="DUF4835"/>
    <property type="match status" value="1"/>
</dbReference>
<protein>
    <submittedName>
        <fullName evidence="2">DUF4835 family protein</fullName>
    </submittedName>
</protein>
<reference evidence="3" key="1">
    <citation type="journal article" date="2019" name="Int. J. Syst. Evol. Microbiol.">
        <title>The Global Catalogue of Microorganisms (GCM) 10K type strain sequencing project: providing services to taxonomists for standard genome sequencing and annotation.</title>
        <authorList>
            <consortium name="The Broad Institute Genomics Platform"/>
            <consortium name="The Broad Institute Genome Sequencing Center for Infectious Disease"/>
            <person name="Wu L."/>
            <person name="Ma J."/>
        </authorList>
    </citation>
    <scope>NUCLEOTIDE SEQUENCE [LARGE SCALE GENOMIC DNA]</scope>
    <source>
        <strain evidence="3">JCM 18198</strain>
    </source>
</reference>
<evidence type="ECO:0000313" key="3">
    <source>
        <dbReference type="Proteomes" id="UP001500141"/>
    </source>
</evidence>
<feature type="signal peptide" evidence="1">
    <location>
        <begin position="1"/>
        <end position="18"/>
    </location>
</feature>
<evidence type="ECO:0000313" key="2">
    <source>
        <dbReference type="EMBL" id="GAA4768276.1"/>
    </source>
</evidence>
<dbReference type="EMBL" id="BAABIP010000015">
    <property type="protein sequence ID" value="GAA4768276.1"/>
    <property type="molecule type" value="Genomic_DNA"/>
</dbReference>
<feature type="chain" id="PRO_5045358175" evidence="1">
    <location>
        <begin position="19"/>
        <end position="295"/>
    </location>
</feature>
<name>A0ABP8ZX04_9FLAO</name>
<comment type="caution">
    <text evidence="2">The sequence shown here is derived from an EMBL/GenBank/DDBJ whole genome shotgun (WGS) entry which is preliminary data.</text>
</comment>
<organism evidence="2 3">
    <name type="scientific">Flavobacterium hankyongi</name>
    <dbReference type="NCBI Taxonomy" id="1176532"/>
    <lineage>
        <taxon>Bacteria</taxon>
        <taxon>Pseudomonadati</taxon>
        <taxon>Bacteroidota</taxon>
        <taxon>Flavobacteriia</taxon>
        <taxon>Flavobacteriales</taxon>
        <taxon>Flavobacteriaceae</taxon>
        <taxon>Flavobacterium</taxon>
    </lineage>
</organism>
<gene>
    <name evidence="2" type="ORF">GCM10023230_17700</name>
</gene>
<sequence length="295" mass="33717">MRNYFTLLLFFVFGLSQAQELNCTVSFNTDQVAATNQQVFKTLQKSLTEFLNNTKWTDKTFKGPEKINCSFFFNVLSYNNVDQFTAILQVQASRPIFNSTYNSPILNINDKDFSFTYTEFQNLNFNPNSYDSNLLSTLAFYANMIIAVDADSFSLEGGTKALENAMNIVSNAQQTQDKAWTSNGNQNRYYLVNDMISPTYSSFRKAIYEYHFGALDKMAENQKEGKEGIRKALKTLREVAKVRPNAYLTRVFFDAKANEILDIFTDGPKVDITEVVDNLNRLSPTNSSKWSQISY</sequence>
<evidence type="ECO:0000256" key="1">
    <source>
        <dbReference type="SAM" id="SignalP"/>
    </source>
</evidence>
<keyword evidence="1" id="KW-0732">Signal</keyword>
<dbReference type="InterPro" id="IPR032274">
    <property type="entry name" value="DUF4835"/>
</dbReference>
<dbReference type="RefSeq" id="WP_264542075.1">
    <property type="nucleotide sequence ID" value="NZ_BAABIP010000015.1"/>
</dbReference>
<accession>A0ABP8ZX04</accession>
<proteinExistence type="predicted"/>
<dbReference type="Proteomes" id="UP001500141">
    <property type="component" value="Unassembled WGS sequence"/>
</dbReference>